<sequence length="68" mass="8370">MYRFIIWEKPSQHLNICEPDLIMKHQHQSHLKFYGYYYLRYLDQWKQNILFVLVKKTKHNMTPKDGGG</sequence>
<gene>
    <name evidence="1" type="ORF">XELAEV_18003482mg</name>
</gene>
<organism evidence="1">
    <name type="scientific">Xenopus laevis</name>
    <name type="common">African clawed frog</name>
    <dbReference type="NCBI Taxonomy" id="8355"/>
    <lineage>
        <taxon>Eukaryota</taxon>
        <taxon>Metazoa</taxon>
        <taxon>Chordata</taxon>
        <taxon>Craniata</taxon>
        <taxon>Vertebrata</taxon>
        <taxon>Euteleostomi</taxon>
        <taxon>Amphibia</taxon>
        <taxon>Batrachia</taxon>
        <taxon>Anura</taxon>
        <taxon>Pipoidea</taxon>
        <taxon>Pipidae</taxon>
        <taxon>Xenopodinae</taxon>
        <taxon>Xenopus</taxon>
        <taxon>Xenopus</taxon>
    </lineage>
</organism>
<evidence type="ECO:0000313" key="1">
    <source>
        <dbReference type="EMBL" id="OCT55822.1"/>
    </source>
</evidence>
<name>A0A974BPQ6_XENLA</name>
<dbReference type="AlphaFoldDB" id="A0A974BPQ6"/>
<dbReference type="EMBL" id="KV471635">
    <property type="protein sequence ID" value="OCT55822.1"/>
    <property type="molecule type" value="Genomic_DNA"/>
</dbReference>
<accession>A0A974BPQ6</accession>
<proteinExistence type="predicted"/>
<protein>
    <submittedName>
        <fullName evidence="1">Uncharacterized protein</fullName>
    </submittedName>
</protein>
<dbReference type="Proteomes" id="UP000694892">
    <property type="component" value="Unassembled WGS sequence"/>
</dbReference>
<reference evidence="1" key="1">
    <citation type="submission" date="2016-05" db="EMBL/GenBank/DDBJ databases">
        <title>WGS assembly of Xenopus laevis.</title>
        <authorList>
            <person name="Session A."/>
            <person name="Uno Y."/>
            <person name="Kwon T."/>
            <person name="Chapman J."/>
            <person name="Toyoda A."/>
            <person name="Takahashi S."/>
            <person name="Fukui A."/>
            <person name="Hikosaka A."/>
            <person name="Putnam N."/>
            <person name="Stites J."/>
            <person name="Van Heeringen S."/>
            <person name="Quigley I."/>
            <person name="Heinz S."/>
            <person name="Hellsten U."/>
            <person name="Lyons J."/>
            <person name="Suzuki A."/>
            <person name="Kondo M."/>
            <person name="Ogino H."/>
            <person name="Ochi H."/>
            <person name="Bogdanovic O."/>
            <person name="Lister R."/>
            <person name="Georgiou G."/>
            <person name="Paranjpe S."/>
            <person name="Van Kruijsbergen I."/>
            <person name="Mozaffari S."/>
            <person name="Shu S."/>
            <person name="Schmutz J."/>
            <person name="Jenkins J."/>
            <person name="Grimwood J."/>
            <person name="Carlson J."/>
            <person name="Mitros T."/>
            <person name="Simakov O."/>
            <person name="Heald R."/>
            <person name="Miller K."/>
            <person name="Haudenschild C."/>
            <person name="Kuroki Y."/>
            <person name="Tanaka T."/>
            <person name="Michiue T."/>
            <person name="Watanabe M."/>
            <person name="Kinoshita T."/>
            <person name="Ohta Y."/>
            <person name="Mawaribuchi S."/>
            <person name="Suzuki Y."/>
            <person name="Haramoto Y."/>
            <person name="Yamamoto T."/>
            <person name="Takagi C."/>
            <person name="Kitzman J."/>
            <person name="Shendure J."/>
            <person name="Nakayama T."/>
            <person name="Izutsu Y."/>
            <person name="Robert J."/>
            <person name="Dichmann D."/>
            <person name="Flajnik M."/>
            <person name="Houston D."/>
            <person name="Marcotte E."/>
            <person name="Wallingford J."/>
            <person name="Ito Y."/>
            <person name="Asashima M."/>
            <person name="Ueno N."/>
            <person name="Matsuda Y."/>
            <person name="Jan Veenstra G."/>
            <person name="Fujiyama A."/>
            <person name="Harland R."/>
            <person name="Taira M."/>
            <person name="Rokhsar D.S."/>
        </authorList>
    </citation>
    <scope>NUCLEOTIDE SEQUENCE</scope>
    <source>
        <strain evidence="1">J</strain>
        <tissue evidence="1">Blood</tissue>
    </source>
</reference>